<accession>A0A8B3CQ88</accession>
<reference evidence="2" key="1">
    <citation type="submission" date="2018-05" db="EMBL/GenBank/DDBJ databases">
        <title>Leptospira yasudae sp. nov. and Leptospira stimsonii sp. nov., two pathogenic species of the genus Leptospira isolated from environmental sources.</title>
        <authorList>
            <person name="Casanovas-Massana A."/>
            <person name="Hamond C."/>
            <person name="Santos L.A."/>
            <person name="Hacker K.P."/>
            <person name="Balassiano I."/>
            <person name="Medeiros M.A."/>
            <person name="Reis M.G."/>
            <person name="Ko A.I."/>
            <person name="Wunder E.A."/>
        </authorList>
    </citation>
    <scope>NUCLEOTIDE SEQUENCE [LARGE SCALE GENOMIC DNA]</scope>
    <source>
        <strain evidence="2">AMB6-RJ</strain>
    </source>
</reference>
<sequence>METPTNLLSKKEFFYERKLIARKRSFIVRNPFRFPAKRKIQNDAQTLLKITRRKNKKSKIENILII</sequence>
<dbReference type="AlphaFoldDB" id="A0A8B3CQ88"/>
<comment type="caution">
    <text evidence="1">The sequence shown here is derived from an EMBL/GenBank/DDBJ whole genome shotgun (WGS) entry which is preliminary data.</text>
</comment>
<gene>
    <name evidence="1" type="ORF">DLM78_13710</name>
</gene>
<evidence type="ECO:0000313" key="1">
    <source>
        <dbReference type="EMBL" id="RHX85179.1"/>
    </source>
</evidence>
<dbReference type="Proteomes" id="UP000266669">
    <property type="component" value="Unassembled WGS sequence"/>
</dbReference>
<protein>
    <submittedName>
        <fullName evidence="1">Uncharacterized protein</fullName>
    </submittedName>
</protein>
<organism evidence="1 2">
    <name type="scientific">Leptospira stimsonii</name>
    <dbReference type="NCBI Taxonomy" id="2202203"/>
    <lineage>
        <taxon>Bacteria</taxon>
        <taxon>Pseudomonadati</taxon>
        <taxon>Spirochaetota</taxon>
        <taxon>Spirochaetia</taxon>
        <taxon>Leptospirales</taxon>
        <taxon>Leptospiraceae</taxon>
        <taxon>Leptospira</taxon>
    </lineage>
</organism>
<proteinExistence type="predicted"/>
<evidence type="ECO:0000313" key="2">
    <source>
        <dbReference type="Proteomes" id="UP000266669"/>
    </source>
</evidence>
<dbReference type="EMBL" id="QHCS01000003">
    <property type="protein sequence ID" value="RHX85179.1"/>
    <property type="molecule type" value="Genomic_DNA"/>
</dbReference>
<name>A0A8B3CQ88_9LEPT</name>